<dbReference type="SUPFAM" id="SSF46894">
    <property type="entry name" value="C-terminal effector domain of the bipartite response regulators"/>
    <property type="match status" value="1"/>
</dbReference>
<dbReference type="Pfam" id="PF00196">
    <property type="entry name" value="GerE"/>
    <property type="match status" value="1"/>
</dbReference>
<dbReference type="PANTHER" id="PTHR43214:SF24">
    <property type="entry name" value="TRANSCRIPTIONAL REGULATORY PROTEIN NARL-RELATED"/>
    <property type="match status" value="1"/>
</dbReference>
<dbReference type="InterPro" id="IPR058245">
    <property type="entry name" value="NreC/VraR/RcsB-like_REC"/>
</dbReference>
<dbReference type="AlphaFoldDB" id="A0A2P8DE33"/>
<feature type="domain" description="HTH luxR-type" evidence="6">
    <location>
        <begin position="147"/>
        <end position="212"/>
    </location>
</feature>
<keyword evidence="9" id="KW-1185">Reference proteome</keyword>
<feature type="domain" description="Response regulatory" evidence="7">
    <location>
        <begin position="4"/>
        <end position="120"/>
    </location>
</feature>
<dbReference type="PROSITE" id="PS00622">
    <property type="entry name" value="HTH_LUXR_1"/>
    <property type="match status" value="1"/>
</dbReference>
<dbReference type="InterPro" id="IPR001789">
    <property type="entry name" value="Sig_transdc_resp-reg_receiver"/>
</dbReference>
<evidence type="ECO:0000256" key="3">
    <source>
        <dbReference type="ARBA" id="ARBA00023125"/>
    </source>
</evidence>
<feature type="modified residue" description="4-aspartylphosphate" evidence="5">
    <location>
        <position position="55"/>
    </location>
</feature>
<evidence type="ECO:0000256" key="5">
    <source>
        <dbReference type="PROSITE-ProRule" id="PRU00169"/>
    </source>
</evidence>
<dbReference type="InterPro" id="IPR039420">
    <property type="entry name" value="WalR-like"/>
</dbReference>
<keyword evidence="4" id="KW-0804">Transcription</keyword>
<dbReference type="CDD" id="cd06170">
    <property type="entry name" value="LuxR_C_like"/>
    <property type="match status" value="1"/>
</dbReference>
<evidence type="ECO:0000256" key="4">
    <source>
        <dbReference type="ARBA" id="ARBA00023163"/>
    </source>
</evidence>
<sequence length="224" mass="23836">MTIRVVLADDQVMVRTGLRVLCERDGDIAVVAEAADGAAAVDLAAEHRPDVVLMDIRMPVLDGLSAARRILDGRRAVRVLMLTTYEIDEYVIDAVRAGASGFISKDIGPEGLRDAVRTVVAGQTLFSPNAARTLSEAFAAAPGPPPDTDRLSPLTARESEVLALVARGMSNKEIGRVLSLSPATVKTHVNRSMTKLDARDRAQLVVLAYESGLVRAGATRRPGA</sequence>
<dbReference type="PRINTS" id="PR00038">
    <property type="entry name" value="HTHLUXR"/>
</dbReference>
<accession>A0A2P8DE33</accession>
<dbReference type="Gene3D" id="3.40.50.2300">
    <property type="match status" value="1"/>
</dbReference>
<dbReference type="RefSeq" id="WP_106584790.1">
    <property type="nucleotide sequence ID" value="NZ_PYGA01000015.1"/>
</dbReference>
<keyword evidence="2" id="KW-0805">Transcription regulation</keyword>
<gene>
    <name evidence="8" type="ORF">CLV63_115124</name>
</gene>
<keyword evidence="3" id="KW-0238">DNA-binding</keyword>
<protein>
    <submittedName>
        <fullName evidence="8">LuxR family two component transcriptional regulator</fullName>
    </submittedName>
</protein>
<dbReference type="GO" id="GO:0000160">
    <property type="term" value="P:phosphorelay signal transduction system"/>
    <property type="evidence" value="ECO:0007669"/>
    <property type="project" value="InterPro"/>
</dbReference>
<name>A0A2P8DE33_9ACTN</name>
<dbReference type="SUPFAM" id="SSF52172">
    <property type="entry name" value="CheY-like"/>
    <property type="match status" value="1"/>
</dbReference>
<dbReference type="EMBL" id="PYGA01000015">
    <property type="protein sequence ID" value="PSK95462.1"/>
    <property type="molecule type" value="Genomic_DNA"/>
</dbReference>
<organism evidence="8 9">
    <name type="scientific">Murinocardiopsis flavida</name>
    <dbReference type="NCBI Taxonomy" id="645275"/>
    <lineage>
        <taxon>Bacteria</taxon>
        <taxon>Bacillati</taxon>
        <taxon>Actinomycetota</taxon>
        <taxon>Actinomycetes</taxon>
        <taxon>Streptosporangiales</taxon>
        <taxon>Nocardiopsidaceae</taxon>
        <taxon>Murinocardiopsis</taxon>
    </lineage>
</organism>
<dbReference type="PANTHER" id="PTHR43214">
    <property type="entry name" value="TWO-COMPONENT RESPONSE REGULATOR"/>
    <property type="match status" value="1"/>
</dbReference>
<reference evidence="8 9" key="1">
    <citation type="submission" date="2018-03" db="EMBL/GenBank/DDBJ databases">
        <title>Genomic Encyclopedia of Archaeal and Bacterial Type Strains, Phase II (KMG-II): from individual species to whole genera.</title>
        <authorList>
            <person name="Goeker M."/>
        </authorList>
    </citation>
    <scope>NUCLEOTIDE SEQUENCE [LARGE SCALE GENOMIC DNA]</scope>
    <source>
        <strain evidence="8 9">DSM 45312</strain>
    </source>
</reference>
<dbReference type="InterPro" id="IPR011006">
    <property type="entry name" value="CheY-like_superfamily"/>
</dbReference>
<evidence type="ECO:0000313" key="9">
    <source>
        <dbReference type="Proteomes" id="UP000240542"/>
    </source>
</evidence>
<dbReference type="GO" id="GO:0006355">
    <property type="term" value="P:regulation of DNA-templated transcription"/>
    <property type="evidence" value="ECO:0007669"/>
    <property type="project" value="InterPro"/>
</dbReference>
<dbReference type="GO" id="GO:0003677">
    <property type="term" value="F:DNA binding"/>
    <property type="evidence" value="ECO:0007669"/>
    <property type="project" value="UniProtKB-KW"/>
</dbReference>
<proteinExistence type="predicted"/>
<dbReference type="Pfam" id="PF00072">
    <property type="entry name" value="Response_reg"/>
    <property type="match status" value="1"/>
</dbReference>
<dbReference type="InterPro" id="IPR000792">
    <property type="entry name" value="Tscrpt_reg_LuxR_C"/>
</dbReference>
<evidence type="ECO:0000313" key="8">
    <source>
        <dbReference type="EMBL" id="PSK95462.1"/>
    </source>
</evidence>
<evidence type="ECO:0000256" key="2">
    <source>
        <dbReference type="ARBA" id="ARBA00023015"/>
    </source>
</evidence>
<keyword evidence="1 5" id="KW-0597">Phosphoprotein</keyword>
<dbReference type="InterPro" id="IPR016032">
    <property type="entry name" value="Sig_transdc_resp-reg_C-effctor"/>
</dbReference>
<evidence type="ECO:0000259" key="7">
    <source>
        <dbReference type="PROSITE" id="PS50110"/>
    </source>
</evidence>
<dbReference type="CDD" id="cd17535">
    <property type="entry name" value="REC_NarL-like"/>
    <property type="match status" value="1"/>
</dbReference>
<evidence type="ECO:0000259" key="6">
    <source>
        <dbReference type="PROSITE" id="PS50043"/>
    </source>
</evidence>
<dbReference type="SMART" id="SM00448">
    <property type="entry name" value="REC"/>
    <property type="match status" value="1"/>
</dbReference>
<comment type="caution">
    <text evidence="8">The sequence shown here is derived from an EMBL/GenBank/DDBJ whole genome shotgun (WGS) entry which is preliminary data.</text>
</comment>
<dbReference type="PROSITE" id="PS50043">
    <property type="entry name" value="HTH_LUXR_2"/>
    <property type="match status" value="1"/>
</dbReference>
<dbReference type="SMART" id="SM00421">
    <property type="entry name" value="HTH_LUXR"/>
    <property type="match status" value="1"/>
</dbReference>
<dbReference type="OrthoDB" id="9782896at2"/>
<evidence type="ECO:0000256" key="1">
    <source>
        <dbReference type="ARBA" id="ARBA00022553"/>
    </source>
</evidence>
<dbReference type="Proteomes" id="UP000240542">
    <property type="component" value="Unassembled WGS sequence"/>
</dbReference>
<dbReference type="PROSITE" id="PS50110">
    <property type="entry name" value="RESPONSE_REGULATORY"/>
    <property type="match status" value="1"/>
</dbReference>